<comment type="caution">
    <text evidence="1">The sequence shown here is derived from an EMBL/GenBank/DDBJ whole genome shotgun (WGS) entry which is preliminary data.</text>
</comment>
<organism evidence="1 2">
    <name type="scientific">Desulfonatronospira thiodismutans ASO3-1</name>
    <dbReference type="NCBI Taxonomy" id="555779"/>
    <lineage>
        <taxon>Bacteria</taxon>
        <taxon>Pseudomonadati</taxon>
        <taxon>Thermodesulfobacteriota</taxon>
        <taxon>Desulfovibrionia</taxon>
        <taxon>Desulfovibrionales</taxon>
        <taxon>Desulfonatronovibrionaceae</taxon>
        <taxon>Desulfonatronospira</taxon>
    </lineage>
</organism>
<dbReference type="EMBL" id="ACJN02000002">
    <property type="protein sequence ID" value="EFI34380.1"/>
    <property type="molecule type" value="Genomic_DNA"/>
</dbReference>
<dbReference type="OrthoDB" id="5521320at2"/>
<reference evidence="1" key="1">
    <citation type="submission" date="2010-05" db="EMBL/GenBank/DDBJ databases">
        <title>The draft genome of Desulfonatronospira thiodismutans ASO3-1.</title>
        <authorList>
            <consortium name="US DOE Joint Genome Institute (JGI-PGF)"/>
            <person name="Lucas S."/>
            <person name="Copeland A."/>
            <person name="Lapidus A."/>
            <person name="Cheng J.-F."/>
            <person name="Bruce D."/>
            <person name="Goodwin L."/>
            <person name="Pitluck S."/>
            <person name="Chertkov O."/>
            <person name="Brettin T."/>
            <person name="Detter J.C."/>
            <person name="Han C."/>
            <person name="Land M.L."/>
            <person name="Hauser L."/>
            <person name="Kyrpides N."/>
            <person name="Mikhailova N."/>
            <person name="Muyzer G."/>
            <person name="Woyke T."/>
        </authorList>
    </citation>
    <scope>NUCLEOTIDE SEQUENCE [LARGE SCALE GENOMIC DNA]</scope>
    <source>
        <strain evidence="1">ASO3-1</strain>
    </source>
</reference>
<dbReference type="InterPro" id="IPR020994">
    <property type="entry name" value="Uncharacterised_Ca-bd_CcbP"/>
</dbReference>
<evidence type="ECO:0000313" key="2">
    <source>
        <dbReference type="Proteomes" id="UP000005496"/>
    </source>
</evidence>
<keyword evidence="2" id="KW-1185">Reference proteome</keyword>
<evidence type="ECO:0000313" key="1">
    <source>
        <dbReference type="EMBL" id="EFI34380.1"/>
    </source>
</evidence>
<protein>
    <submittedName>
        <fullName evidence="1">Uncharacterized protein</fullName>
    </submittedName>
</protein>
<dbReference type="Pfam" id="PF11535">
    <property type="entry name" value="Calci_bind_CcbP"/>
    <property type="match status" value="1"/>
</dbReference>
<name>D6SNQ4_9BACT</name>
<dbReference type="AlphaFoldDB" id="D6SNQ4"/>
<dbReference type="Proteomes" id="UP000005496">
    <property type="component" value="Unassembled WGS sequence"/>
</dbReference>
<accession>D6SNQ4</accession>
<dbReference type="eggNOG" id="ENOG5032U1G">
    <property type="taxonomic scope" value="Bacteria"/>
</dbReference>
<proteinExistence type="predicted"/>
<gene>
    <name evidence="1" type="ORF">Dthio_PD1732</name>
</gene>
<sequence length="133" mass="15359">MGTGSSGTHLSQKMRCFKHKMMLKWVLECLSPAFLKSAKQIHAFDAWERHLEEVLKLPFEAVVSEFQEKGLLQQVDKVKVHGFEGWDNLYGIIVSIRAGRRKYAVPLCDLEVIDRTSSNYQPVKDYAVWFANR</sequence>